<sequence length="267" mass="29543">MHLFFGNLSANANSTYESLRTSGESTCTNELNRSAYWMPALLDGRGNVIRPNYAAIYYKRRPSSDPWFKTNGNIPRDLPRGLRYVFGNPDAEALVHFKCVNGWKVIGTPGTMTHALQQCAAGQKLLVSISSPKCWDGKNLDSPDHRSHMAYMQRNGGQTFCPDTHPFVLPMFTLTAEFSIELGDVPGLWRFSSDMPGAEPGSSFHSDWFGAWEDSILDRWHRGCIDKMLNCSDGDFGDGGAMKKNAHFPSGLAVPRLVPVPANQIGP</sequence>
<dbReference type="InterPro" id="IPR018535">
    <property type="entry name" value="DUF1996"/>
</dbReference>
<dbReference type="PANTHER" id="PTHR43662:SF3">
    <property type="entry name" value="DOMAIN PROTEIN, PUTATIVE (AFU_ORTHOLOGUE AFUA_6G11970)-RELATED"/>
    <property type="match status" value="1"/>
</dbReference>
<organism evidence="2 3">
    <name type="scientific">Croceibacterium salegens</name>
    <dbReference type="NCBI Taxonomy" id="1737568"/>
    <lineage>
        <taxon>Bacteria</taxon>
        <taxon>Pseudomonadati</taxon>
        <taxon>Pseudomonadota</taxon>
        <taxon>Alphaproteobacteria</taxon>
        <taxon>Sphingomonadales</taxon>
        <taxon>Erythrobacteraceae</taxon>
        <taxon>Croceibacterium</taxon>
    </lineage>
</organism>
<keyword evidence="3" id="KW-1185">Reference proteome</keyword>
<dbReference type="Proteomes" id="UP000433652">
    <property type="component" value="Unassembled WGS sequence"/>
</dbReference>
<evidence type="ECO:0000259" key="1">
    <source>
        <dbReference type="Pfam" id="PF09362"/>
    </source>
</evidence>
<name>A0A6I4T0G9_9SPHN</name>
<dbReference type="AlphaFoldDB" id="A0A6I4T0G9"/>
<reference evidence="2 3" key="1">
    <citation type="submission" date="2019-12" db="EMBL/GenBank/DDBJ databases">
        <title>Genomic-based taxomic classification of the family Erythrobacteraceae.</title>
        <authorList>
            <person name="Xu L."/>
        </authorList>
    </citation>
    <scope>NUCLEOTIDE SEQUENCE [LARGE SCALE GENOMIC DNA]</scope>
    <source>
        <strain evidence="2 3">MCCC 1K01500</strain>
    </source>
</reference>
<evidence type="ECO:0000313" key="2">
    <source>
        <dbReference type="EMBL" id="MXO60716.1"/>
    </source>
</evidence>
<proteinExistence type="predicted"/>
<protein>
    <submittedName>
        <fullName evidence="2">DUF1996 domain-containing protein</fullName>
    </submittedName>
</protein>
<feature type="domain" description="DUF1996" evidence="1">
    <location>
        <begin position="1"/>
        <end position="212"/>
    </location>
</feature>
<comment type="caution">
    <text evidence="2">The sequence shown here is derived from an EMBL/GenBank/DDBJ whole genome shotgun (WGS) entry which is preliminary data.</text>
</comment>
<dbReference type="EMBL" id="WTYM01000057">
    <property type="protein sequence ID" value="MXO60716.1"/>
    <property type="molecule type" value="Genomic_DNA"/>
</dbReference>
<gene>
    <name evidence="2" type="ORF">GRI89_14330</name>
</gene>
<accession>A0A6I4T0G9</accession>
<dbReference type="OrthoDB" id="581239at2"/>
<dbReference type="PANTHER" id="PTHR43662">
    <property type="match status" value="1"/>
</dbReference>
<evidence type="ECO:0000313" key="3">
    <source>
        <dbReference type="Proteomes" id="UP000433652"/>
    </source>
</evidence>
<dbReference type="Pfam" id="PF09362">
    <property type="entry name" value="DUF1996"/>
    <property type="match status" value="1"/>
</dbReference>